<dbReference type="GO" id="GO:0005737">
    <property type="term" value="C:cytoplasm"/>
    <property type="evidence" value="ECO:0007669"/>
    <property type="project" value="TreeGrafter"/>
</dbReference>
<dbReference type="PANTHER" id="PTHR13847:SF287">
    <property type="entry name" value="FAD-DEPENDENT OXIDOREDUCTASE DOMAIN-CONTAINING PROTEIN 1"/>
    <property type="match status" value="1"/>
</dbReference>
<dbReference type="GO" id="GO:0016491">
    <property type="term" value="F:oxidoreductase activity"/>
    <property type="evidence" value="ECO:0007669"/>
    <property type="project" value="UniProtKB-KW"/>
</dbReference>
<dbReference type="Gene3D" id="3.30.9.10">
    <property type="entry name" value="D-Amino Acid Oxidase, subunit A, domain 2"/>
    <property type="match status" value="1"/>
</dbReference>
<keyword evidence="1" id="KW-0560">Oxidoreductase</keyword>
<dbReference type="EMBL" id="FNBW01000013">
    <property type="protein sequence ID" value="SDG28256.1"/>
    <property type="molecule type" value="Genomic_DNA"/>
</dbReference>
<accession>A0A8G2BLY1</accession>
<proteinExistence type="predicted"/>
<evidence type="ECO:0000313" key="4">
    <source>
        <dbReference type="Proteomes" id="UP000198615"/>
    </source>
</evidence>
<keyword evidence="4" id="KW-1185">Reference proteome</keyword>
<dbReference type="SUPFAM" id="SSF51905">
    <property type="entry name" value="FAD/NAD(P)-binding domain"/>
    <property type="match status" value="1"/>
</dbReference>
<reference evidence="3 4" key="1">
    <citation type="submission" date="2016-10" db="EMBL/GenBank/DDBJ databases">
        <authorList>
            <person name="Varghese N."/>
            <person name="Submissions S."/>
        </authorList>
    </citation>
    <scope>NUCLEOTIDE SEQUENCE [LARGE SCALE GENOMIC DNA]</scope>
    <source>
        <strain evidence="3 4">DSM 18839</strain>
    </source>
</reference>
<dbReference type="AlphaFoldDB" id="A0A8G2BLY1"/>
<comment type="caution">
    <text evidence="3">The sequence shown here is derived from an EMBL/GenBank/DDBJ whole genome shotgun (WGS) entry which is preliminary data.</text>
</comment>
<gene>
    <name evidence="3" type="ORF">SAMN05660686_03901</name>
</gene>
<dbReference type="InterPro" id="IPR006076">
    <property type="entry name" value="FAD-dep_OxRdtase"/>
</dbReference>
<feature type="domain" description="FAD dependent oxidoreductase" evidence="2">
    <location>
        <begin position="3"/>
        <end position="342"/>
    </location>
</feature>
<evidence type="ECO:0000259" key="2">
    <source>
        <dbReference type="Pfam" id="PF01266"/>
    </source>
</evidence>
<dbReference type="Pfam" id="PF01266">
    <property type="entry name" value="DAO"/>
    <property type="match status" value="1"/>
</dbReference>
<dbReference type="PANTHER" id="PTHR13847">
    <property type="entry name" value="SARCOSINE DEHYDROGENASE-RELATED"/>
    <property type="match status" value="1"/>
</dbReference>
<dbReference type="Gene3D" id="3.50.50.60">
    <property type="entry name" value="FAD/NAD(P)-binding domain"/>
    <property type="match status" value="1"/>
</dbReference>
<dbReference type="OrthoDB" id="6949587at2"/>
<dbReference type="InterPro" id="IPR036188">
    <property type="entry name" value="FAD/NAD-bd_sf"/>
</dbReference>
<evidence type="ECO:0000256" key="1">
    <source>
        <dbReference type="ARBA" id="ARBA00023002"/>
    </source>
</evidence>
<dbReference type="RefSeq" id="WP_093152948.1">
    <property type="nucleotide sequence ID" value="NZ_FNBW01000013.1"/>
</dbReference>
<name>A0A8G2BLY1_9PROT</name>
<organism evidence="3 4">
    <name type="scientific">Thalassobaculum litoreum DSM 18839</name>
    <dbReference type="NCBI Taxonomy" id="1123362"/>
    <lineage>
        <taxon>Bacteria</taxon>
        <taxon>Pseudomonadati</taxon>
        <taxon>Pseudomonadota</taxon>
        <taxon>Alphaproteobacteria</taxon>
        <taxon>Rhodospirillales</taxon>
        <taxon>Thalassobaculaceae</taxon>
        <taxon>Thalassobaculum</taxon>
    </lineage>
</organism>
<protein>
    <submittedName>
        <fullName evidence="3">Glycine/D-amino acid oxidase</fullName>
    </submittedName>
</protein>
<sequence>MSDVAVIGGGLVGSAVAWGLARAGAKVTVLDEGDDAFRASRGNFGLVWVQGKGDGMHDYASWTRRSAEVWPELAAAIAEEEGVDVGLRQPGGIEACLDEEEYDERALSVKRMHNQPGVGGNDVRMISAAEARELEPSLSPDIAGASYCPHDGHVSPLYLLRGLHAGLGRYKVDHRLDHKVDRISHTGDGFALETARGTVHADKVVLAAGLGNGRLGPMVGLDVPTAPDHGQILVTQRLPQMFSHPIGRLRQTEEGSVMIGASHARVGYSTELDIATSARLADRARRLVPALGKARIVRTWAALRIMSPDGFPIYAESESCSGAFVVTCHSGVTLAGAHALDLAPTILDGTFAERFDPFHFRRFVT</sequence>
<dbReference type="SUPFAM" id="SSF54373">
    <property type="entry name" value="FAD-linked reductases, C-terminal domain"/>
    <property type="match status" value="1"/>
</dbReference>
<evidence type="ECO:0000313" key="3">
    <source>
        <dbReference type="EMBL" id="SDG28256.1"/>
    </source>
</evidence>
<dbReference type="Proteomes" id="UP000198615">
    <property type="component" value="Unassembled WGS sequence"/>
</dbReference>